<protein>
    <submittedName>
        <fullName evidence="1">Uncharacterized protein</fullName>
    </submittedName>
</protein>
<dbReference type="PANTHER" id="PTHR31694:SF26">
    <property type="entry name" value="OS05G0151100 PROTEIN"/>
    <property type="match status" value="1"/>
</dbReference>
<reference evidence="2" key="1">
    <citation type="journal article" date="2012" name="PLoS Genet.">
        <title>The genomes of the fungal plant pathogens Cladosporium fulvum and Dothistroma septosporum reveal adaptation to different hosts and lifestyles but also signatures of common ancestry.</title>
        <authorList>
            <person name="de Wit P.J.G.M."/>
            <person name="van der Burgt A."/>
            <person name="Oekmen B."/>
            <person name="Stergiopoulos I."/>
            <person name="Abd-Elsalam K.A."/>
            <person name="Aerts A.L."/>
            <person name="Bahkali A.H."/>
            <person name="Beenen H.G."/>
            <person name="Chettri P."/>
            <person name="Cox M.P."/>
            <person name="Datema E."/>
            <person name="de Vries R.P."/>
            <person name="Dhillon B."/>
            <person name="Ganley A.R."/>
            <person name="Griffiths S.A."/>
            <person name="Guo Y."/>
            <person name="Hamelin R.C."/>
            <person name="Henrissat B."/>
            <person name="Kabir M.S."/>
            <person name="Jashni M.K."/>
            <person name="Kema G."/>
            <person name="Klaubauf S."/>
            <person name="Lapidus A."/>
            <person name="Levasseur A."/>
            <person name="Lindquist E."/>
            <person name="Mehrabi R."/>
            <person name="Ohm R.A."/>
            <person name="Owen T.J."/>
            <person name="Salamov A."/>
            <person name="Schwelm A."/>
            <person name="Schijlen E."/>
            <person name="Sun H."/>
            <person name="van den Burg H.A."/>
            <person name="van Ham R.C.H.J."/>
            <person name="Zhang S."/>
            <person name="Goodwin S.B."/>
            <person name="Grigoriev I.V."/>
            <person name="Collemare J."/>
            <person name="Bradshaw R.E."/>
        </authorList>
    </citation>
    <scope>NUCLEOTIDE SEQUENCE [LARGE SCALE GENOMIC DNA]</scope>
    <source>
        <strain evidence="2">NZE10 / CBS 128990</strain>
    </source>
</reference>
<gene>
    <name evidence="1" type="ORF">DOTSEDRAFT_69222</name>
</gene>
<accession>N1PYB4</accession>
<organism evidence="1 2">
    <name type="scientific">Dothistroma septosporum (strain NZE10 / CBS 128990)</name>
    <name type="common">Red band needle blight fungus</name>
    <name type="synonym">Mycosphaerella pini</name>
    <dbReference type="NCBI Taxonomy" id="675120"/>
    <lineage>
        <taxon>Eukaryota</taxon>
        <taxon>Fungi</taxon>
        <taxon>Dikarya</taxon>
        <taxon>Ascomycota</taxon>
        <taxon>Pezizomycotina</taxon>
        <taxon>Dothideomycetes</taxon>
        <taxon>Dothideomycetidae</taxon>
        <taxon>Mycosphaerellales</taxon>
        <taxon>Mycosphaerellaceae</taxon>
        <taxon>Dothistroma</taxon>
    </lineage>
</organism>
<proteinExistence type="predicted"/>
<dbReference type="PANTHER" id="PTHR31694">
    <property type="entry name" value="DESICCATION-LIKE PROTEIN"/>
    <property type="match status" value="1"/>
</dbReference>
<name>N1PYB4_DOTSN</name>
<dbReference type="InterPro" id="IPR009078">
    <property type="entry name" value="Ferritin-like_SF"/>
</dbReference>
<dbReference type="OrthoDB" id="1001765at2759"/>
<keyword evidence="2" id="KW-1185">Reference proteome</keyword>
<dbReference type="Pfam" id="PF13668">
    <property type="entry name" value="Ferritin_2"/>
    <property type="match status" value="1"/>
</dbReference>
<evidence type="ECO:0000313" key="1">
    <source>
        <dbReference type="EMBL" id="EME47199.1"/>
    </source>
</evidence>
<dbReference type="SUPFAM" id="SSF47240">
    <property type="entry name" value="Ferritin-like"/>
    <property type="match status" value="1"/>
</dbReference>
<dbReference type="eggNOG" id="ENOG502QVCK">
    <property type="taxonomic scope" value="Eukaryota"/>
</dbReference>
<reference evidence="1 2" key="2">
    <citation type="journal article" date="2012" name="PLoS Pathog.">
        <title>Diverse lifestyles and strategies of plant pathogenesis encoded in the genomes of eighteen Dothideomycetes fungi.</title>
        <authorList>
            <person name="Ohm R.A."/>
            <person name="Feau N."/>
            <person name="Henrissat B."/>
            <person name="Schoch C.L."/>
            <person name="Horwitz B.A."/>
            <person name="Barry K.W."/>
            <person name="Condon B.J."/>
            <person name="Copeland A.C."/>
            <person name="Dhillon B."/>
            <person name="Glaser F."/>
            <person name="Hesse C.N."/>
            <person name="Kosti I."/>
            <person name="LaButti K."/>
            <person name="Lindquist E.A."/>
            <person name="Lucas S."/>
            <person name="Salamov A.A."/>
            <person name="Bradshaw R.E."/>
            <person name="Ciuffetti L."/>
            <person name="Hamelin R.C."/>
            <person name="Kema G.H.J."/>
            <person name="Lawrence C."/>
            <person name="Scott J.A."/>
            <person name="Spatafora J.W."/>
            <person name="Turgeon B.G."/>
            <person name="de Wit P.J.G.M."/>
            <person name="Zhong S."/>
            <person name="Goodwin S.B."/>
            <person name="Grigoriev I.V."/>
        </authorList>
    </citation>
    <scope>NUCLEOTIDE SEQUENCE [LARGE SCALE GENOMIC DNA]</scope>
    <source>
        <strain evidence="2">NZE10 / CBS 128990</strain>
    </source>
</reference>
<evidence type="ECO:0000313" key="2">
    <source>
        <dbReference type="Proteomes" id="UP000016933"/>
    </source>
</evidence>
<dbReference type="CDD" id="cd00657">
    <property type="entry name" value="Ferritin_like"/>
    <property type="match status" value="1"/>
</dbReference>
<dbReference type="HOGENOM" id="CLU_029630_0_0_1"/>
<dbReference type="AlphaFoldDB" id="N1PYB4"/>
<sequence length="336" mass="34674">MRYTYATAFAALAAAAPVAEKRASGITDAIILNYALTLEHLEDTFYKQGLANYTEADFVAAGVNPGFYNNLKEISSDEETHVSFLTSALSAAGAVPVEACTYDFGATDAATFLAIANVLEGVGVSAYLGAAQYIMNKDYLTAAGSILTVESRHNAFIRENQTPKQSPFPSAFDIPLDFDEVFSLAAPFIVTCPQGKEGSLGLPVKAFPALTVTAPAGTVASGAQLTIKVASGAAAATNAWFITSSGAVAAPLSGDIVTVPADAPKGQSYLVLTKNANTPTDDNISAGPAVIMIADNDAGQSTSTASTASGSSYGTYSNYGTYPKLSQYGSYGKYSS</sequence>
<dbReference type="Proteomes" id="UP000016933">
    <property type="component" value="Unassembled WGS sequence"/>
</dbReference>
<dbReference type="STRING" id="675120.N1PYB4"/>
<dbReference type="EMBL" id="KB446536">
    <property type="protein sequence ID" value="EME47199.1"/>
    <property type="molecule type" value="Genomic_DNA"/>
</dbReference>
<dbReference type="OMA" id="ECTYSFG"/>
<dbReference type="InterPro" id="IPR052965">
    <property type="entry name" value="Pigment-catalase-like"/>
</dbReference>